<organism evidence="8 9">
    <name type="scientific">Porites evermanni</name>
    <dbReference type="NCBI Taxonomy" id="104178"/>
    <lineage>
        <taxon>Eukaryota</taxon>
        <taxon>Metazoa</taxon>
        <taxon>Cnidaria</taxon>
        <taxon>Anthozoa</taxon>
        <taxon>Hexacorallia</taxon>
        <taxon>Scleractinia</taxon>
        <taxon>Fungiina</taxon>
        <taxon>Poritidae</taxon>
        <taxon>Porites</taxon>
    </lineage>
</organism>
<dbReference type="NCBIfam" id="NF037979">
    <property type="entry name" value="Na_transp"/>
    <property type="match status" value="1"/>
</dbReference>
<feature type="region of interest" description="Disordered" evidence="6">
    <location>
        <begin position="1"/>
        <end position="69"/>
    </location>
</feature>
<keyword evidence="3 7" id="KW-0812">Transmembrane</keyword>
<feature type="transmembrane region" description="Helical" evidence="7">
    <location>
        <begin position="682"/>
        <end position="704"/>
    </location>
</feature>
<evidence type="ECO:0000256" key="6">
    <source>
        <dbReference type="SAM" id="MobiDB-lite"/>
    </source>
</evidence>
<sequence length="758" mass="84954">MTNLSPQDSVSTSEVFPLKTREYKTFNQPRTEIKSNAPERERNNIPSTSQQSQDRKVFWGDARPPNRSTLASSHLTKTVYETCASGSQNRAVYQAGRMSLPLNGKYANNYYIRANGANSKPGTPYGQIGVNGVKSLLRRSNSGNLNCCGSSLNCVFQGRDPEKPWKSKGDYFVAVLTYLLGVGNVIRFPQLCFKHGGGAFFIPYFIMLIIEGIPLLCLEMAVGQRLGRNSVVESWKDLSPSLRGIGISAALMSLVTIFYYNYIVAWCLYYFVHSLRRTLFWSACPTVDLNGTKTDVTECAKSSPAEYYWYRDTLDVADDIDNSTGINMYMYLFVVASWTVSFLLTMRGSRGVSKILIVTLTFIIISLVIFFFLGVHLDGWAEGLAVLFIPEWERLKDPVVWMDAAGQIFYSLGVGFGTLTLFSTGHKPNNNFYMDAVMSALGNCGTSLWASIIMFSLFGFKASYEVKECKEMSRNASVGNNGSCSKEEIFKQLPPGLSLGFAGLSGTFPKMPWSPSLWSSFFYFLLFLLGSSSMLGMIEIVLITFKEIKLFTSQWRKELLCGLFCLAMCISNLLFVQSTGFYLLEIISSASSIPLLLTGLVECVGVTYIYGVDRFSKDLSLMTGKRVKRRWHICWKFISPLIILSVIIGGLVQMIRDMADGRYTYTAWDRNKAKIKYLQYPAWGYVIYTLFALIPVLCIIYPPIKDHVAQRRSESENSGDSLSTVCERCCYFGRSRSFDLEQSSSCVNGHVNQSVQAD</sequence>
<evidence type="ECO:0000313" key="9">
    <source>
        <dbReference type="Proteomes" id="UP001159427"/>
    </source>
</evidence>
<dbReference type="InterPro" id="IPR000175">
    <property type="entry name" value="Na/ntran_symport"/>
</dbReference>
<feature type="transmembrane region" description="Helical" evidence="7">
    <location>
        <begin position="355"/>
        <end position="377"/>
    </location>
</feature>
<dbReference type="PROSITE" id="PS50267">
    <property type="entry name" value="NA_NEUROTRAN_SYMP_3"/>
    <property type="match status" value="1"/>
</dbReference>
<keyword evidence="5 7" id="KW-0472">Membrane</keyword>
<keyword evidence="2" id="KW-0813">Transport</keyword>
<dbReference type="SUPFAM" id="SSF161070">
    <property type="entry name" value="SNF-like"/>
    <property type="match status" value="1"/>
</dbReference>
<dbReference type="EMBL" id="CALNXI010000372">
    <property type="protein sequence ID" value="CAH3025794.1"/>
    <property type="molecule type" value="Genomic_DNA"/>
</dbReference>
<reference evidence="8 9" key="1">
    <citation type="submission" date="2022-05" db="EMBL/GenBank/DDBJ databases">
        <authorList>
            <consortium name="Genoscope - CEA"/>
            <person name="William W."/>
        </authorList>
    </citation>
    <scope>NUCLEOTIDE SEQUENCE [LARGE SCALE GENOMIC DNA]</scope>
</reference>
<evidence type="ECO:0000256" key="1">
    <source>
        <dbReference type="ARBA" id="ARBA00004141"/>
    </source>
</evidence>
<evidence type="ECO:0000256" key="3">
    <source>
        <dbReference type="ARBA" id="ARBA00022692"/>
    </source>
</evidence>
<proteinExistence type="predicted"/>
<feature type="compositionally biased region" description="Polar residues" evidence="6">
    <location>
        <begin position="1"/>
        <end position="14"/>
    </location>
</feature>
<accession>A0ABN8MD83</accession>
<dbReference type="PANTHER" id="PTHR11616">
    <property type="entry name" value="SODIUM/CHLORIDE DEPENDENT TRANSPORTER"/>
    <property type="match status" value="1"/>
</dbReference>
<dbReference type="PANTHER" id="PTHR11616:SF182">
    <property type="entry name" value="TRANSPORTER"/>
    <property type="match status" value="1"/>
</dbReference>
<dbReference type="PRINTS" id="PR00176">
    <property type="entry name" value="NANEUSMPORT"/>
</dbReference>
<comment type="caution">
    <text evidence="8">The sequence shown here is derived from an EMBL/GenBank/DDBJ whole genome shotgun (WGS) entry which is preliminary data.</text>
</comment>
<dbReference type="Pfam" id="PF00209">
    <property type="entry name" value="SNF"/>
    <property type="match status" value="1"/>
</dbReference>
<feature type="transmembrane region" description="Helical" evidence="7">
    <location>
        <begin position="590"/>
        <end position="612"/>
    </location>
</feature>
<feature type="transmembrane region" description="Helical" evidence="7">
    <location>
        <begin position="436"/>
        <end position="458"/>
    </location>
</feature>
<gene>
    <name evidence="8" type="ORF">PEVE_00027204</name>
</gene>
<feature type="transmembrane region" description="Helical" evidence="7">
    <location>
        <begin position="244"/>
        <end position="272"/>
    </location>
</feature>
<feature type="transmembrane region" description="Helical" evidence="7">
    <location>
        <begin position="328"/>
        <end position="346"/>
    </location>
</feature>
<feature type="transmembrane region" description="Helical" evidence="7">
    <location>
        <begin position="404"/>
        <end position="424"/>
    </location>
</feature>
<feature type="compositionally biased region" description="Basic and acidic residues" evidence="6">
    <location>
        <begin position="31"/>
        <end position="43"/>
    </location>
</feature>
<evidence type="ECO:0000256" key="7">
    <source>
        <dbReference type="SAM" id="Phobius"/>
    </source>
</evidence>
<dbReference type="InterPro" id="IPR037272">
    <property type="entry name" value="SNS_sf"/>
</dbReference>
<name>A0ABN8MD83_9CNID</name>
<feature type="transmembrane region" description="Helical" evidence="7">
    <location>
        <begin position="633"/>
        <end position="655"/>
    </location>
</feature>
<keyword evidence="4 7" id="KW-1133">Transmembrane helix</keyword>
<comment type="subcellular location">
    <subcellularLocation>
        <location evidence="1">Membrane</location>
        <topology evidence="1">Multi-pass membrane protein</topology>
    </subcellularLocation>
</comment>
<feature type="transmembrane region" description="Helical" evidence="7">
    <location>
        <begin position="521"/>
        <end position="542"/>
    </location>
</feature>
<feature type="transmembrane region" description="Helical" evidence="7">
    <location>
        <begin position="171"/>
        <end position="189"/>
    </location>
</feature>
<keyword evidence="9" id="KW-1185">Reference proteome</keyword>
<dbReference type="Proteomes" id="UP001159427">
    <property type="component" value="Unassembled WGS sequence"/>
</dbReference>
<evidence type="ECO:0000256" key="4">
    <source>
        <dbReference type="ARBA" id="ARBA00022989"/>
    </source>
</evidence>
<protein>
    <submittedName>
        <fullName evidence="8">Uncharacterized protein</fullName>
    </submittedName>
</protein>
<evidence type="ECO:0000256" key="2">
    <source>
        <dbReference type="ARBA" id="ARBA00022448"/>
    </source>
</evidence>
<evidence type="ECO:0000313" key="8">
    <source>
        <dbReference type="EMBL" id="CAH3025794.1"/>
    </source>
</evidence>
<evidence type="ECO:0000256" key="5">
    <source>
        <dbReference type="ARBA" id="ARBA00023136"/>
    </source>
</evidence>
<feature type="transmembrane region" description="Helical" evidence="7">
    <location>
        <begin position="201"/>
        <end position="223"/>
    </location>
</feature>
<feature type="transmembrane region" description="Helical" evidence="7">
    <location>
        <begin position="563"/>
        <end position="584"/>
    </location>
</feature>